<dbReference type="PROSITE" id="PS50883">
    <property type="entry name" value="EAL"/>
    <property type="match status" value="1"/>
</dbReference>
<dbReference type="SMART" id="SM00052">
    <property type="entry name" value="EAL"/>
    <property type="match status" value="1"/>
</dbReference>
<reference evidence="2 3" key="1">
    <citation type="submission" date="2020-08" db="EMBL/GenBank/DDBJ databases">
        <title>A Genomic Blueprint of the Chicken Gut Microbiome.</title>
        <authorList>
            <person name="Gilroy R."/>
            <person name="Ravi A."/>
            <person name="Getino M."/>
            <person name="Pursley I."/>
            <person name="Horton D.L."/>
            <person name="Alikhan N.-F."/>
            <person name="Baker D."/>
            <person name="Gharbi K."/>
            <person name="Hall N."/>
            <person name="Watson M."/>
            <person name="Adriaenssens E.M."/>
            <person name="Foster-Nyarko E."/>
            <person name="Jarju S."/>
            <person name="Secka A."/>
            <person name="Antonio M."/>
            <person name="Oren A."/>
            <person name="Chaudhuri R."/>
            <person name="La Ragione R.M."/>
            <person name="Hildebrand F."/>
            <person name="Pallen M.J."/>
        </authorList>
    </citation>
    <scope>NUCLEOTIDE SEQUENCE [LARGE SCALE GENOMIC DNA]</scope>
    <source>
        <strain evidence="2 3">Sa2CUA10</strain>
    </source>
</reference>
<keyword evidence="3" id="KW-1185">Reference proteome</keyword>
<dbReference type="InterPro" id="IPR050706">
    <property type="entry name" value="Cyclic-di-GMP_PDE-like"/>
</dbReference>
<evidence type="ECO:0000313" key="3">
    <source>
        <dbReference type="Proteomes" id="UP000603641"/>
    </source>
</evidence>
<dbReference type="CDD" id="cd01948">
    <property type="entry name" value="EAL"/>
    <property type="match status" value="1"/>
</dbReference>
<dbReference type="InterPro" id="IPR001633">
    <property type="entry name" value="EAL_dom"/>
</dbReference>
<dbReference type="RefSeq" id="WP_191753310.1">
    <property type="nucleotide sequence ID" value="NZ_JACSQM010000003.1"/>
</dbReference>
<protein>
    <submittedName>
        <fullName evidence="2">EAL domain-containing protein</fullName>
    </submittedName>
</protein>
<accession>A0ABR8SLA5</accession>
<proteinExistence type="predicted"/>
<dbReference type="PANTHER" id="PTHR33121:SF76">
    <property type="entry name" value="SIGNALING PROTEIN"/>
    <property type="match status" value="1"/>
</dbReference>
<dbReference type="InterPro" id="IPR035919">
    <property type="entry name" value="EAL_sf"/>
</dbReference>
<gene>
    <name evidence="2" type="ORF">H9648_07575</name>
</gene>
<dbReference type="Gene3D" id="3.20.20.450">
    <property type="entry name" value="EAL domain"/>
    <property type="match status" value="1"/>
</dbReference>
<dbReference type="SUPFAM" id="SSF141868">
    <property type="entry name" value="EAL domain-like"/>
    <property type="match status" value="1"/>
</dbReference>
<organism evidence="2 3">
    <name type="scientific">Fictibacillus norfolkensis</name>
    <dbReference type="NCBI Taxonomy" id="2762233"/>
    <lineage>
        <taxon>Bacteria</taxon>
        <taxon>Bacillati</taxon>
        <taxon>Bacillota</taxon>
        <taxon>Bacilli</taxon>
        <taxon>Bacillales</taxon>
        <taxon>Fictibacillaceae</taxon>
        <taxon>Fictibacillus</taxon>
    </lineage>
</organism>
<name>A0ABR8SLA5_9BACL</name>
<sequence>MSNSLSKLLHYLTFLKKHRKKLYNESNKYWALRNALDEHSIETYFQPILCLRTGQTLGFEILNRPVNINAFTNTEEFYDFVGKSGEVFSIETFIRRLSFKRIADQANAEPFYNQKMIFINVHPQVLADPSYRTGETLEILTNYNFKPEQIVLELTEKEAVTDYAQFVKVIQHYKQQGFRIALDDAGTGYNSLKTILYVKPDFIKLDKSLIRGIHSQITQQHLVRLLLDYAHNSGTKVIAEGIETNDELIYLQKAGVHIGQGYHLGKPLPTLLNGSLPQYGLQNVSLLKTKLKTVNRR</sequence>
<dbReference type="PANTHER" id="PTHR33121">
    <property type="entry name" value="CYCLIC DI-GMP PHOSPHODIESTERASE PDEF"/>
    <property type="match status" value="1"/>
</dbReference>
<dbReference type="Pfam" id="PF00563">
    <property type="entry name" value="EAL"/>
    <property type="match status" value="1"/>
</dbReference>
<evidence type="ECO:0000259" key="1">
    <source>
        <dbReference type="PROSITE" id="PS50883"/>
    </source>
</evidence>
<dbReference type="EMBL" id="JACSQM010000003">
    <property type="protein sequence ID" value="MBD7963914.1"/>
    <property type="molecule type" value="Genomic_DNA"/>
</dbReference>
<feature type="domain" description="EAL" evidence="1">
    <location>
        <begin position="25"/>
        <end position="281"/>
    </location>
</feature>
<comment type="caution">
    <text evidence="2">The sequence shown here is derived from an EMBL/GenBank/DDBJ whole genome shotgun (WGS) entry which is preliminary data.</text>
</comment>
<dbReference type="Proteomes" id="UP000603641">
    <property type="component" value="Unassembled WGS sequence"/>
</dbReference>
<evidence type="ECO:0000313" key="2">
    <source>
        <dbReference type="EMBL" id="MBD7963914.1"/>
    </source>
</evidence>